<dbReference type="PANTHER" id="PTHR38600">
    <property type="entry name" value="TRANSCRIPTIONAL REGULATORY PROTEIN"/>
    <property type="match status" value="1"/>
</dbReference>
<dbReference type="GO" id="GO:0003700">
    <property type="term" value="F:DNA-binding transcription factor activity"/>
    <property type="evidence" value="ECO:0007669"/>
    <property type="project" value="InterPro"/>
</dbReference>
<proteinExistence type="predicted"/>
<dbReference type="AlphaFoldDB" id="I4EMI5"/>
<protein>
    <submittedName>
        <fullName evidence="2">Transcriptional regulator, ArsR family</fullName>
    </submittedName>
</protein>
<comment type="caution">
    <text evidence="2">The sequence shown here is derived from an EMBL/GenBank/DDBJ whole genome shotgun (WGS) entry which is preliminary data.</text>
</comment>
<dbReference type="Proteomes" id="UP000004221">
    <property type="component" value="Unassembled WGS sequence"/>
</dbReference>
<dbReference type="NCBIfam" id="NF033788">
    <property type="entry name" value="HTH_metalloreg"/>
    <property type="match status" value="1"/>
</dbReference>
<dbReference type="SMART" id="SM00418">
    <property type="entry name" value="HTH_ARSR"/>
    <property type="match status" value="1"/>
</dbReference>
<feature type="domain" description="HTH arsR-type" evidence="1">
    <location>
        <begin position="1"/>
        <end position="86"/>
    </location>
</feature>
<dbReference type="CDD" id="cd00090">
    <property type="entry name" value="HTH_ARSR"/>
    <property type="match status" value="1"/>
</dbReference>
<evidence type="ECO:0000313" key="2">
    <source>
        <dbReference type="EMBL" id="CCF85898.1"/>
    </source>
</evidence>
<dbReference type="SUPFAM" id="SSF46785">
    <property type="entry name" value="Winged helix' DNA-binding domain"/>
    <property type="match status" value="1"/>
</dbReference>
<dbReference type="InterPro" id="IPR001845">
    <property type="entry name" value="HTH_ArsR_DNA-bd_dom"/>
</dbReference>
<gene>
    <name evidence="2" type="ORF">NITHO_6080003</name>
</gene>
<dbReference type="PROSITE" id="PS50987">
    <property type="entry name" value="HTH_ARSR_2"/>
    <property type="match status" value="1"/>
</dbReference>
<evidence type="ECO:0000313" key="3">
    <source>
        <dbReference type="Proteomes" id="UP000004221"/>
    </source>
</evidence>
<name>I4EMI5_9BACT</name>
<keyword evidence="3" id="KW-1185">Reference proteome</keyword>
<dbReference type="Gene3D" id="1.10.10.10">
    <property type="entry name" value="Winged helix-like DNA-binding domain superfamily/Winged helix DNA-binding domain"/>
    <property type="match status" value="1"/>
</dbReference>
<dbReference type="PANTHER" id="PTHR38600:SF1">
    <property type="entry name" value="TRANSCRIPTIONAL REGULATORY PROTEIN"/>
    <property type="match status" value="1"/>
</dbReference>
<sequence>MDVFEAIAHPVRRDLLDRLANGERSVTDLARPFAVSRPAISQHLRVLREAGLVTERKVGRQRLYQLRAAPLSQVSEWARKYERFWPERLDALGKYLEEQP</sequence>
<dbReference type="InterPro" id="IPR036388">
    <property type="entry name" value="WH-like_DNA-bd_sf"/>
</dbReference>
<accession>I4EMI5</accession>
<dbReference type="InterPro" id="IPR036390">
    <property type="entry name" value="WH_DNA-bd_sf"/>
</dbReference>
<organism evidence="2 3">
    <name type="scientific">Nitrolancea hollandica Lb</name>
    <dbReference type="NCBI Taxonomy" id="1129897"/>
    <lineage>
        <taxon>Bacteria</taxon>
        <taxon>Pseudomonadati</taxon>
        <taxon>Thermomicrobiota</taxon>
        <taxon>Thermomicrobia</taxon>
        <taxon>Sphaerobacterales</taxon>
        <taxon>Sphaerobacterineae</taxon>
        <taxon>Sphaerobacteraceae</taxon>
        <taxon>Nitrolancea</taxon>
    </lineage>
</organism>
<dbReference type="InterPro" id="IPR011991">
    <property type="entry name" value="ArsR-like_HTH"/>
</dbReference>
<reference evidence="2 3" key="1">
    <citation type="journal article" date="2012" name="ISME J.">
        <title>Nitrification expanded: discovery, physiology and genomics of a nitrite-oxidizing bacterium from the phylum Chloroflexi.</title>
        <authorList>
            <person name="Sorokin D.Y."/>
            <person name="Lucker S."/>
            <person name="Vejmelkova D."/>
            <person name="Kostrikina N.A."/>
            <person name="Kleerebezem R."/>
            <person name="Rijpstra W.I."/>
            <person name="Damste J.S."/>
            <person name="Le Paslier D."/>
            <person name="Muyzer G."/>
            <person name="Wagner M."/>
            <person name="van Loosdrecht M.C."/>
            <person name="Daims H."/>
        </authorList>
    </citation>
    <scope>NUCLEOTIDE SEQUENCE [LARGE SCALE GENOMIC DNA]</scope>
    <source>
        <strain evidence="3">none</strain>
    </source>
</reference>
<dbReference type="EMBL" id="CAGS01000566">
    <property type="protein sequence ID" value="CCF85898.1"/>
    <property type="molecule type" value="Genomic_DNA"/>
</dbReference>
<dbReference type="Pfam" id="PF12840">
    <property type="entry name" value="HTH_20"/>
    <property type="match status" value="1"/>
</dbReference>
<dbReference type="PRINTS" id="PR00778">
    <property type="entry name" value="HTHARSR"/>
</dbReference>
<evidence type="ECO:0000259" key="1">
    <source>
        <dbReference type="PROSITE" id="PS50987"/>
    </source>
</evidence>